<feature type="compositionally biased region" description="Low complexity" evidence="4">
    <location>
        <begin position="50"/>
        <end position="77"/>
    </location>
</feature>
<dbReference type="EMBL" id="UFQT01000097">
    <property type="protein sequence ID" value="SSX19802.1"/>
    <property type="molecule type" value="Genomic_DNA"/>
</dbReference>
<dbReference type="EMBL" id="UFQS01000097">
    <property type="protein sequence ID" value="SSW99422.1"/>
    <property type="molecule type" value="Genomic_DNA"/>
</dbReference>
<dbReference type="GO" id="GO:0003723">
    <property type="term" value="F:RNA binding"/>
    <property type="evidence" value="ECO:0007669"/>
    <property type="project" value="InterPro"/>
</dbReference>
<evidence type="ECO:0000256" key="2">
    <source>
        <dbReference type="ARBA" id="ARBA00023242"/>
    </source>
</evidence>
<keyword evidence="2" id="KW-0539">Nucleus</keyword>
<name>A0A336K6C0_CULSO</name>
<evidence type="ECO:0000256" key="4">
    <source>
        <dbReference type="SAM" id="MobiDB-lite"/>
    </source>
</evidence>
<feature type="region of interest" description="Disordered" evidence="4">
    <location>
        <begin position="27"/>
        <end position="77"/>
    </location>
</feature>
<dbReference type="VEuPathDB" id="VectorBase:CSON015424"/>
<dbReference type="GO" id="GO:0031533">
    <property type="term" value="C:mRNA capping enzyme complex"/>
    <property type="evidence" value="ECO:0007669"/>
    <property type="project" value="InterPro"/>
</dbReference>
<proteinExistence type="inferred from homology"/>
<comment type="subcellular location">
    <subcellularLocation>
        <location evidence="1">Nucleus</location>
    </subcellularLocation>
</comment>
<evidence type="ECO:0000256" key="3">
    <source>
        <dbReference type="ARBA" id="ARBA00034716"/>
    </source>
</evidence>
<feature type="compositionally biased region" description="Basic and acidic residues" evidence="4">
    <location>
        <begin position="27"/>
        <end position="37"/>
    </location>
</feature>
<reference evidence="5" key="1">
    <citation type="submission" date="2018-04" db="EMBL/GenBank/DDBJ databases">
        <authorList>
            <person name="Go L.Y."/>
            <person name="Mitchell J.A."/>
        </authorList>
    </citation>
    <scope>NUCLEOTIDE SEQUENCE</scope>
    <source>
        <tissue evidence="5">Whole organism</tissue>
    </source>
</reference>
<gene>
    <name evidence="5" type="primary">CSON015424</name>
</gene>
<comment type="similarity">
    <text evidence="3">Belongs to the RAM family.</text>
</comment>
<accession>A0A336K6C0</accession>
<evidence type="ECO:0000313" key="5">
    <source>
        <dbReference type="EMBL" id="SSW99422.1"/>
    </source>
</evidence>
<sequence>MAPELTVEQKQFLESCENNFKDRFTDKDQEFKKHSDRSVNPPPIVDDWMNRQSNNYNNSRRYNNFNNRERNSNGGRR</sequence>
<dbReference type="Pfam" id="PF15320">
    <property type="entry name" value="RAM"/>
    <property type="match status" value="1"/>
</dbReference>
<dbReference type="PANTHER" id="PTHR48168:SF1">
    <property type="entry name" value="RNA GUANINE-N7 METHYLTRANSFERASE ACTIVATING SUBUNIT-RELATED"/>
    <property type="match status" value="1"/>
</dbReference>
<evidence type="ECO:0000256" key="1">
    <source>
        <dbReference type="ARBA" id="ARBA00004123"/>
    </source>
</evidence>
<dbReference type="GO" id="GO:0106005">
    <property type="term" value="P:RNA 5'-cap (guanine-N7)-methylation"/>
    <property type="evidence" value="ECO:0007669"/>
    <property type="project" value="InterPro"/>
</dbReference>
<dbReference type="InterPro" id="IPR028271">
    <property type="entry name" value="RAMAC"/>
</dbReference>
<dbReference type="PANTHER" id="PTHR48168">
    <property type="entry name" value="RNA GUANINE-7 METHYLTRANSFERASE-ACTIVATING SUBUNIT-LIKE (PSEUDOGENE)-RELATED"/>
    <property type="match status" value="1"/>
</dbReference>
<reference evidence="6" key="2">
    <citation type="submission" date="2018-07" db="EMBL/GenBank/DDBJ databases">
        <authorList>
            <person name="Quirk P.G."/>
            <person name="Krulwich T.A."/>
        </authorList>
    </citation>
    <scope>NUCLEOTIDE SEQUENCE</scope>
</reference>
<evidence type="ECO:0000313" key="6">
    <source>
        <dbReference type="EMBL" id="SSX19802.1"/>
    </source>
</evidence>
<organism evidence="5">
    <name type="scientific">Culicoides sonorensis</name>
    <name type="common">Biting midge</name>
    <dbReference type="NCBI Taxonomy" id="179676"/>
    <lineage>
        <taxon>Eukaryota</taxon>
        <taxon>Metazoa</taxon>
        <taxon>Ecdysozoa</taxon>
        <taxon>Arthropoda</taxon>
        <taxon>Hexapoda</taxon>
        <taxon>Insecta</taxon>
        <taxon>Pterygota</taxon>
        <taxon>Neoptera</taxon>
        <taxon>Endopterygota</taxon>
        <taxon>Diptera</taxon>
        <taxon>Nematocera</taxon>
        <taxon>Chironomoidea</taxon>
        <taxon>Ceratopogonidae</taxon>
        <taxon>Ceratopogoninae</taxon>
        <taxon>Culicoides</taxon>
        <taxon>Monoculicoides</taxon>
    </lineage>
</organism>
<protein>
    <submittedName>
        <fullName evidence="5">CSON015424 protein</fullName>
    </submittedName>
</protein>
<dbReference type="AlphaFoldDB" id="A0A336K6C0"/>